<dbReference type="RefSeq" id="WP_006213347.1">
    <property type="nucleotide sequence ID" value="NZ_ANHZ02000001.1"/>
</dbReference>
<protein>
    <submittedName>
        <fullName evidence="2">Uncharacterized protein</fullName>
    </submittedName>
</protein>
<dbReference type="Proteomes" id="UP000009877">
    <property type="component" value="Unassembled WGS sequence"/>
</dbReference>
<reference evidence="2 3" key="1">
    <citation type="journal article" date="2014" name="Genome Announc.">
        <title>Draft Genome Sequence of Kocuria palustris PEL.</title>
        <authorList>
            <person name="Sharma G."/>
            <person name="Khatri I."/>
            <person name="Subramanian S."/>
        </authorList>
    </citation>
    <scope>NUCLEOTIDE SEQUENCE [LARGE SCALE GENOMIC DNA]</scope>
    <source>
        <strain evidence="2 3">PEL</strain>
    </source>
</reference>
<evidence type="ECO:0000313" key="3">
    <source>
        <dbReference type="Proteomes" id="UP000009877"/>
    </source>
</evidence>
<organism evidence="2 3">
    <name type="scientific">Kocuria palustris PEL</name>
    <dbReference type="NCBI Taxonomy" id="1236550"/>
    <lineage>
        <taxon>Bacteria</taxon>
        <taxon>Bacillati</taxon>
        <taxon>Actinomycetota</taxon>
        <taxon>Actinomycetes</taxon>
        <taxon>Micrococcales</taxon>
        <taxon>Micrococcaceae</taxon>
        <taxon>Kocuria</taxon>
    </lineage>
</organism>
<name>M2YHK5_9MICC</name>
<dbReference type="EMBL" id="ANHZ02000001">
    <property type="protein sequence ID" value="EME38004.1"/>
    <property type="molecule type" value="Genomic_DNA"/>
</dbReference>
<feature type="region of interest" description="Disordered" evidence="1">
    <location>
        <begin position="74"/>
        <end position="109"/>
    </location>
</feature>
<gene>
    <name evidence="2" type="ORF">C884_00199</name>
</gene>
<evidence type="ECO:0000313" key="2">
    <source>
        <dbReference type="EMBL" id="EME38004.1"/>
    </source>
</evidence>
<proteinExistence type="predicted"/>
<comment type="caution">
    <text evidence="2">The sequence shown here is derived from an EMBL/GenBank/DDBJ whole genome shotgun (WGS) entry which is preliminary data.</text>
</comment>
<keyword evidence="3" id="KW-1185">Reference proteome</keyword>
<evidence type="ECO:0000256" key="1">
    <source>
        <dbReference type="SAM" id="MobiDB-lite"/>
    </source>
</evidence>
<dbReference type="AlphaFoldDB" id="M2YHK5"/>
<sequence>MALFASNGTLSKDLPAPLDRVREAIESTARLEGHHIDAVSSDRLRFDITTKRTALSWGTHLAITLEEAGGRTRMTVDYDNSPGSPKALMDKKKNTKSAQTFADQVEAAL</sequence>
<accession>M2YHK5</accession>